<dbReference type="KEGG" id="vin:AKJ08_2631"/>
<evidence type="ECO:0000313" key="3">
    <source>
        <dbReference type="Proteomes" id="UP000055590"/>
    </source>
</evidence>
<accession>A0A0K1PGL9</accession>
<feature type="region of interest" description="Disordered" evidence="1">
    <location>
        <begin position="457"/>
        <end position="477"/>
    </location>
</feature>
<dbReference type="Proteomes" id="UP000055590">
    <property type="component" value="Chromosome"/>
</dbReference>
<evidence type="ECO:0000256" key="1">
    <source>
        <dbReference type="SAM" id="MobiDB-lite"/>
    </source>
</evidence>
<keyword evidence="3" id="KW-1185">Reference proteome</keyword>
<reference evidence="2 3" key="1">
    <citation type="submission" date="2015-08" db="EMBL/GenBank/DDBJ databases">
        <authorList>
            <person name="Babu N.S."/>
            <person name="Beckwith C.J."/>
            <person name="Beseler K.G."/>
            <person name="Brison A."/>
            <person name="Carone J.V."/>
            <person name="Caskin T.P."/>
            <person name="Diamond M."/>
            <person name="Durham M.E."/>
            <person name="Foxe J.M."/>
            <person name="Go M."/>
            <person name="Henderson B.A."/>
            <person name="Jones I.B."/>
            <person name="McGettigan J.A."/>
            <person name="Micheletti S.J."/>
            <person name="Nasrallah M.E."/>
            <person name="Ortiz D."/>
            <person name="Piller C.R."/>
            <person name="Privatt S.R."/>
            <person name="Schneider S.L."/>
            <person name="Sharp S."/>
            <person name="Smith T.C."/>
            <person name="Stanton J.D."/>
            <person name="Ullery H.E."/>
            <person name="Wilson R.J."/>
            <person name="Serrano M.G."/>
            <person name="Buck G."/>
            <person name="Lee V."/>
            <person name="Wang Y."/>
            <person name="Carvalho R."/>
            <person name="Voegtly L."/>
            <person name="Shi R."/>
            <person name="Duckworth R."/>
            <person name="Johnson A."/>
            <person name="Loviza R."/>
            <person name="Walstead R."/>
            <person name="Shah Z."/>
            <person name="Kiflezghi M."/>
            <person name="Wade K."/>
            <person name="Ball S.L."/>
            <person name="Bradley K.W."/>
            <person name="Asai D.J."/>
            <person name="Bowman C.A."/>
            <person name="Russell D.A."/>
            <person name="Pope W.H."/>
            <person name="Jacobs-Sera D."/>
            <person name="Hendrix R.W."/>
            <person name="Hatfull G.F."/>
        </authorList>
    </citation>
    <scope>NUCLEOTIDE SEQUENCE [LARGE SCALE GENOMIC DNA]</scope>
    <source>
        <strain evidence="2 3">DSM 27710</strain>
    </source>
</reference>
<gene>
    <name evidence="2" type="ORF">AKJ08_2631</name>
</gene>
<dbReference type="AlphaFoldDB" id="A0A0K1PGL9"/>
<organism evidence="2 3">
    <name type="scientific">Vulgatibacter incomptus</name>
    <dbReference type="NCBI Taxonomy" id="1391653"/>
    <lineage>
        <taxon>Bacteria</taxon>
        <taxon>Pseudomonadati</taxon>
        <taxon>Myxococcota</taxon>
        <taxon>Myxococcia</taxon>
        <taxon>Myxococcales</taxon>
        <taxon>Cystobacterineae</taxon>
        <taxon>Vulgatibacteraceae</taxon>
        <taxon>Vulgatibacter</taxon>
    </lineage>
</organism>
<evidence type="ECO:0000313" key="2">
    <source>
        <dbReference type="EMBL" id="AKU92244.1"/>
    </source>
</evidence>
<proteinExistence type="predicted"/>
<sequence>MTDKEILVPFTLERVLQQVINQSGAATTPLKLFRQWWADETEAGAGRPSPAHCDDQMLGWQAGFNDYPWDCPRPEGTIESVSNPFVNYPNDDANYIPIGLFNRFDLAPINGSHCGEYRIVFARNSGRRTLEIETERGEPAYGEGERNLLIFEAILPNPRPNRGLDGCRDVVKFWAELSDQPDVMVRQEMLFKFYFYGIDGFEPVVHKNHYGAALGADGYGCSTGQIRTNQFMRSRNWDLREFKLVNDCRCGERCVLSIMPMTVKGNPYGELFGTSHPNGPGLQNDFVATAVNSLTNSWNVNEFSYTVDDRYDSGSSPVDSRNEYVAQSSWNWPFKNDIKGQLYSLGRYDSVWMNPDHVLARATALSCAGCHNLSNNADMGNGVIWPESLGFTHVEERIGAGGKYRISKALEDYFLPFRARIMEDFLNNGAGARGSGEKCEFRLPPEISVEQCWEDERRAEEQAGGQGGDSGGGKDGERTVVRLSKFSVSSIRLLEPYVGPRFVNHVH</sequence>
<dbReference type="EMBL" id="CP012332">
    <property type="protein sequence ID" value="AKU92244.1"/>
    <property type="molecule type" value="Genomic_DNA"/>
</dbReference>
<protein>
    <submittedName>
        <fullName evidence="2">Uncharacterized protein</fullName>
    </submittedName>
</protein>
<name>A0A0K1PGL9_9BACT</name>